<dbReference type="GO" id="GO:0005886">
    <property type="term" value="C:plasma membrane"/>
    <property type="evidence" value="ECO:0007669"/>
    <property type="project" value="UniProtKB-SubCell"/>
</dbReference>
<comment type="similarity">
    <text evidence="2">Belongs to the UPF0104 family.</text>
</comment>
<keyword evidence="3" id="KW-1003">Cell membrane</keyword>
<proteinExistence type="inferred from homology"/>
<dbReference type="PANTHER" id="PTHR39087">
    <property type="entry name" value="UPF0104 MEMBRANE PROTEIN MJ1595"/>
    <property type="match status" value="1"/>
</dbReference>
<keyword evidence="6 7" id="KW-0472">Membrane</keyword>
<feature type="transmembrane region" description="Helical" evidence="7">
    <location>
        <begin position="220"/>
        <end position="240"/>
    </location>
</feature>
<dbReference type="Pfam" id="PF03706">
    <property type="entry name" value="LPG_synthase_TM"/>
    <property type="match status" value="1"/>
</dbReference>
<dbReference type="GeneID" id="35593128"/>
<evidence type="ECO:0000256" key="3">
    <source>
        <dbReference type="ARBA" id="ARBA00022475"/>
    </source>
</evidence>
<dbReference type="Proteomes" id="UP000236584">
    <property type="component" value="Chromosome"/>
</dbReference>
<dbReference type="AlphaFoldDB" id="A0A2I8VKU0"/>
<evidence type="ECO:0000313" key="9">
    <source>
        <dbReference type="Proteomes" id="UP000236584"/>
    </source>
</evidence>
<sequence length="327" mass="35043">MKSETNGGSTLVPRMGSLLRKHGVELTVLLGVAVFFGLIVAGDAEAVRRTFSAFDWTILFVVAGLTTGGFAFRFLKWEYYLRRLGIDVPLATSLLVFVSGLMMVITPMKGGGVWKGWLLKDTEDVPISRVIPVVFAERATDLLALSALAAIGIVLYNRSAVVVVGLVAAFVGIVLLVQWRAFCLTVLEWVGSLPVVGRYTDPLRIAYEDSYALFQLRPLTISYVLSLFAWTTEGISLWFVLRGFDVPAEPLFALSVFGIGSVVGGVSMLPGGLGAAEASIAGLLLAFGYSAAVATSATIVVRVGTLWYGAVFGAVGFGVFKLWRARS</sequence>
<evidence type="ECO:0000313" key="8">
    <source>
        <dbReference type="EMBL" id="AUV82531.1"/>
    </source>
</evidence>
<dbReference type="InterPro" id="IPR022791">
    <property type="entry name" value="L-PG_synthase/AglD"/>
</dbReference>
<dbReference type="KEGG" id="srub:C2R22_13515"/>
<comment type="subcellular location">
    <subcellularLocation>
        <location evidence="1">Cell membrane</location>
        <topology evidence="1">Multi-pass membrane protein</topology>
    </subcellularLocation>
</comment>
<dbReference type="NCBIfam" id="TIGR00374">
    <property type="entry name" value="flippase-like domain"/>
    <property type="match status" value="1"/>
</dbReference>
<feature type="transmembrane region" description="Helical" evidence="7">
    <location>
        <begin position="23"/>
        <end position="41"/>
    </location>
</feature>
<organism evidence="8 9">
    <name type="scientific">Salinigranum rubrum</name>
    <dbReference type="NCBI Taxonomy" id="755307"/>
    <lineage>
        <taxon>Archaea</taxon>
        <taxon>Methanobacteriati</taxon>
        <taxon>Methanobacteriota</taxon>
        <taxon>Stenosarchaea group</taxon>
        <taxon>Halobacteria</taxon>
        <taxon>Halobacteriales</taxon>
        <taxon>Haloferacaceae</taxon>
        <taxon>Salinigranum</taxon>
    </lineage>
</organism>
<evidence type="ECO:0000256" key="4">
    <source>
        <dbReference type="ARBA" id="ARBA00022692"/>
    </source>
</evidence>
<accession>A0A2I8VKU0</accession>
<dbReference type="RefSeq" id="WP_103426220.1">
    <property type="nucleotide sequence ID" value="NZ_CP026309.1"/>
</dbReference>
<feature type="transmembrane region" description="Helical" evidence="7">
    <location>
        <begin position="84"/>
        <end position="105"/>
    </location>
</feature>
<keyword evidence="4 7" id="KW-0812">Transmembrane</keyword>
<feature type="transmembrane region" description="Helical" evidence="7">
    <location>
        <begin position="252"/>
        <end position="273"/>
    </location>
</feature>
<feature type="transmembrane region" description="Helical" evidence="7">
    <location>
        <begin position="53"/>
        <end position="72"/>
    </location>
</feature>
<dbReference type="EMBL" id="CP026309">
    <property type="protein sequence ID" value="AUV82531.1"/>
    <property type="molecule type" value="Genomic_DNA"/>
</dbReference>
<feature type="transmembrane region" description="Helical" evidence="7">
    <location>
        <begin position="280"/>
        <end position="300"/>
    </location>
</feature>
<evidence type="ECO:0000256" key="2">
    <source>
        <dbReference type="ARBA" id="ARBA00011061"/>
    </source>
</evidence>
<evidence type="ECO:0000256" key="1">
    <source>
        <dbReference type="ARBA" id="ARBA00004651"/>
    </source>
</evidence>
<feature type="transmembrane region" description="Helical" evidence="7">
    <location>
        <begin position="155"/>
        <end position="177"/>
    </location>
</feature>
<dbReference type="OrthoDB" id="107034at2157"/>
<evidence type="ECO:0000256" key="5">
    <source>
        <dbReference type="ARBA" id="ARBA00022989"/>
    </source>
</evidence>
<dbReference type="PANTHER" id="PTHR39087:SF2">
    <property type="entry name" value="UPF0104 MEMBRANE PROTEIN MJ1595"/>
    <property type="match status" value="1"/>
</dbReference>
<keyword evidence="5 7" id="KW-1133">Transmembrane helix</keyword>
<evidence type="ECO:0000256" key="6">
    <source>
        <dbReference type="ARBA" id="ARBA00023136"/>
    </source>
</evidence>
<evidence type="ECO:0000256" key="7">
    <source>
        <dbReference type="SAM" id="Phobius"/>
    </source>
</evidence>
<reference evidence="8 9" key="1">
    <citation type="submission" date="2018-01" db="EMBL/GenBank/DDBJ databases">
        <title>Complete genome sequence of Salinigranum rubrum GX10T, an extremely halophilic archaeon isolated from a marine solar saltern.</title>
        <authorList>
            <person name="Han S."/>
        </authorList>
    </citation>
    <scope>NUCLEOTIDE SEQUENCE [LARGE SCALE GENOMIC DNA]</scope>
    <source>
        <strain evidence="8 9">GX10</strain>
    </source>
</reference>
<feature type="transmembrane region" description="Helical" evidence="7">
    <location>
        <begin position="306"/>
        <end position="323"/>
    </location>
</feature>
<gene>
    <name evidence="8" type="ORF">C2R22_13515</name>
</gene>
<protein>
    <submittedName>
        <fullName evidence="8">TIGR00374 family protein</fullName>
    </submittedName>
</protein>
<keyword evidence="9" id="KW-1185">Reference proteome</keyword>
<name>A0A2I8VKU0_9EURY</name>